<dbReference type="InterPro" id="IPR001789">
    <property type="entry name" value="Sig_transdc_resp-reg_receiver"/>
</dbReference>
<dbReference type="SUPFAM" id="SSF55874">
    <property type="entry name" value="ATPase domain of HSP90 chaperone/DNA topoisomerase II/histidine kinase"/>
    <property type="match status" value="1"/>
</dbReference>
<dbReference type="AlphaFoldDB" id="A0A936ZLK1"/>
<evidence type="ECO:0000256" key="1">
    <source>
        <dbReference type="ARBA" id="ARBA00000085"/>
    </source>
</evidence>
<feature type="coiled-coil region" evidence="5">
    <location>
        <begin position="107"/>
        <end position="167"/>
    </location>
</feature>
<dbReference type="PROSITE" id="PS50109">
    <property type="entry name" value="HIS_KIN"/>
    <property type="match status" value="1"/>
</dbReference>
<dbReference type="InterPro" id="IPR004358">
    <property type="entry name" value="Sig_transdc_His_kin-like_C"/>
</dbReference>
<dbReference type="GO" id="GO:0000155">
    <property type="term" value="F:phosphorelay sensor kinase activity"/>
    <property type="evidence" value="ECO:0007669"/>
    <property type="project" value="InterPro"/>
</dbReference>
<dbReference type="SMART" id="SM00387">
    <property type="entry name" value="HATPase_c"/>
    <property type="match status" value="1"/>
</dbReference>
<feature type="domain" description="Response regulatory" evidence="8">
    <location>
        <begin position="419"/>
        <end position="532"/>
    </location>
</feature>
<dbReference type="SUPFAM" id="SSF47384">
    <property type="entry name" value="Homodimeric domain of signal transducing histidine kinase"/>
    <property type="match status" value="1"/>
</dbReference>
<protein>
    <recommendedName>
        <fullName evidence="2">histidine kinase</fullName>
        <ecNumber evidence="2">2.7.13.3</ecNumber>
    </recommendedName>
</protein>
<dbReference type="Pfam" id="PF00072">
    <property type="entry name" value="Response_reg"/>
    <property type="match status" value="1"/>
</dbReference>
<dbReference type="Pfam" id="PF00512">
    <property type="entry name" value="HisKA"/>
    <property type="match status" value="1"/>
</dbReference>
<dbReference type="EC" id="2.7.13.3" evidence="2"/>
<dbReference type="CDD" id="cd00082">
    <property type="entry name" value="HisKA"/>
    <property type="match status" value="1"/>
</dbReference>
<evidence type="ECO:0000256" key="6">
    <source>
        <dbReference type="SAM" id="MobiDB-lite"/>
    </source>
</evidence>
<feature type="domain" description="Histidine kinase" evidence="7">
    <location>
        <begin position="175"/>
        <end position="396"/>
    </location>
</feature>
<reference evidence="9" key="1">
    <citation type="submission" date="2021-01" db="EMBL/GenBank/DDBJ databases">
        <title>Microvirga sp.</title>
        <authorList>
            <person name="Kim M.K."/>
        </authorList>
    </citation>
    <scope>NUCLEOTIDE SEQUENCE</scope>
    <source>
        <strain evidence="9">5420S-16</strain>
    </source>
</reference>
<feature type="region of interest" description="Disordered" evidence="6">
    <location>
        <begin position="1"/>
        <end position="23"/>
    </location>
</feature>
<comment type="catalytic activity">
    <reaction evidence="1">
        <text>ATP + protein L-histidine = ADP + protein N-phospho-L-histidine.</text>
        <dbReference type="EC" id="2.7.13.3"/>
    </reaction>
</comment>
<dbReference type="InterPro" id="IPR011006">
    <property type="entry name" value="CheY-like_superfamily"/>
</dbReference>
<keyword evidence="10" id="KW-1185">Reference proteome</keyword>
<organism evidence="9 10">
    <name type="scientific">Microvirga aerilata</name>
    <dbReference type="NCBI Taxonomy" id="670292"/>
    <lineage>
        <taxon>Bacteria</taxon>
        <taxon>Pseudomonadati</taxon>
        <taxon>Pseudomonadota</taxon>
        <taxon>Alphaproteobacteria</taxon>
        <taxon>Hyphomicrobiales</taxon>
        <taxon>Methylobacteriaceae</taxon>
        <taxon>Microvirga</taxon>
    </lineage>
</organism>
<evidence type="ECO:0000256" key="3">
    <source>
        <dbReference type="ARBA" id="ARBA00022553"/>
    </source>
</evidence>
<keyword evidence="5" id="KW-0175">Coiled coil</keyword>
<evidence type="ECO:0000259" key="7">
    <source>
        <dbReference type="PROSITE" id="PS50109"/>
    </source>
</evidence>
<sequence>MLLRDQTTGRSRPAPGFPQTLPGGPTWRHFLARCAEPGEFACNVVLPDQSRTVLARALTSVDGVTLALLGGEPRVPLGEVAAACSLLIALLQAENAAMEAHGHASAAEEATRRTTELARALDAARAELASKATQLRQLNATLEQRIAEEIEERMKAEAALRQAQKMEAIGQLTGGVAHDFNNLLTIIKSSTDLLRRPGLAEERRSRYVDAIANTVDRAAKLTGQLLAFARRQALKPEVFDVPDRVGAVADMLRSIVGSRIQIVVDIACESCFAEADVAQFETALINMAVNARDAMNGEGTLTVRVAITSEMPPVRRHAGSQGRFVAVSLADTGSGIPPDKIGQIFEPFFTTKEVGKGTGLGLSQVFGFAKQSGGDVDVESEVGHGTAFTLYLRQVDGELSEEPAAPIDEGVQDTTYGRRVLVVEDNLSVGRFSTQILQDLGYKTTWATNADEALKLLEEAPRDFDIVFSDVMMPGRSGVELGQEIKRRYPGLPVVLTSGYSEVLANQGRHGFELVHKPYAVDELSRVLRRVAQAAHQRVHKRRNPHN</sequence>
<evidence type="ECO:0000259" key="8">
    <source>
        <dbReference type="PROSITE" id="PS50110"/>
    </source>
</evidence>
<name>A0A936ZLK1_9HYPH</name>
<dbReference type="Gene3D" id="3.30.565.10">
    <property type="entry name" value="Histidine kinase-like ATPase, C-terminal domain"/>
    <property type="match status" value="1"/>
</dbReference>
<dbReference type="PROSITE" id="PS50110">
    <property type="entry name" value="RESPONSE_REGULATORY"/>
    <property type="match status" value="1"/>
</dbReference>
<evidence type="ECO:0000313" key="10">
    <source>
        <dbReference type="Proteomes" id="UP000605848"/>
    </source>
</evidence>
<evidence type="ECO:0000313" key="9">
    <source>
        <dbReference type="EMBL" id="MBL0408305.1"/>
    </source>
</evidence>
<evidence type="ECO:0000256" key="2">
    <source>
        <dbReference type="ARBA" id="ARBA00012438"/>
    </source>
</evidence>
<dbReference type="SUPFAM" id="SSF52172">
    <property type="entry name" value="CheY-like"/>
    <property type="match status" value="1"/>
</dbReference>
<keyword evidence="3 4" id="KW-0597">Phosphoprotein</keyword>
<dbReference type="InterPro" id="IPR036097">
    <property type="entry name" value="HisK_dim/P_sf"/>
</dbReference>
<dbReference type="InterPro" id="IPR003594">
    <property type="entry name" value="HATPase_dom"/>
</dbReference>
<proteinExistence type="predicted"/>
<accession>A0A936ZLK1</accession>
<dbReference type="InterPro" id="IPR003661">
    <property type="entry name" value="HisK_dim/P_dom"/>
</dbReference>
<gene>
    <name evidence="9" type="ORF">JKG68_30975</name>
</gene>
<dbReference type="InterPro" id="IPR036890">
    <property type="entry name" value="HATPase_C_sf"/>
</dbReference>
<dbReference type="PRINTS" id="PR00344">
    <property type="entry name" value="BCTRLSENSOR"/>
</dbReference>
<dbReference type="Proteomes" id="UP000605848">
    <property type="component" value="Unassembled WGS sequence"/>
</dbReference>
<dbReference type="Gene3D" id="1.10.287.130">
    <property type="match status" value="1"/>
</dbReference>
<dbReference type="SMART" id="SM00388">
    <property type="entry name" value="HisKA"/>
    <property type="match status" value="1"/>
</dbReference>
<evidence type="ECO:0000256" key="4">
    <source>
        <dbReference type="PROSITE-ProRule" id="PRU00169"/>
    </source>
</evidence>
<dbReference type="SMART" id="SM00448">
    <property type="entry name" value="REC"/>
    <property type="match status" value="1"/>
</dbReference>
<dbReference type="PANTHER" id="PTHR43065">
    <property type="entry name" value="SENSOR HISTIDINE KINASE"/>
    <property type="match status" value="1"/>
</dbReference>
<feature type="compositionally biased region" description="Polar residues" evidence="6">
    <location>
        <begin position="1"/>
        <end position="10"/>
    </location>
</feature>
<dbReference type="PANTHER" id="PTHR43065:SF49">
    <property type="entry name" value="HISTIDINE KINASE"/>
    <property type="match status" value="1"/>
</dbReference>
<dbReference type="Pfam" id="PF02518">
    <property type="entry name" value="HATPase_c"/>
    <property type="match status" value="1"/>
</dbReference>
<feature type="modified residue" description="4-aspartylphosphate" evidence="4">
    <location>
        <position position="470"/>
    </location>
</feature>
<comment type="caution">
    <text evidence="9">The sequence shown here is derived from an EMBL/GenBank/DDBJ whole genome shotgun (WGS) entry which is preliminary data.</text>
</comment>
<dbReference type="Gene3D" id="3.40.50.2300">
    <property type="match status" value="1"/>
</dbReference>
<dbReference type="EMBL" id="JAEQMY010000182">
    <property type="protein sequence ID" value="MBL0408305.1"/>
    <property type="molecule type" value="Genomic_DNA"/>
</dbReference>
<evidence type="ECO:0000256" key="5">
    <source>
        <dbReference type="SAM" id="Coils"/>
    </source>
</evidence>
<dbReference type="InterPro" id="IPR005467">
    <property type="entry name" value="His_kinase_dom"/>
</dbReference>